<dbReference type="Gene3D" id="2.30.30.60">
    <property type="match status" value="1"/>
</dbReference>
<evidence type="ECO:0000313" key="11">
    <source>
        <dbReference type="EMBL" id="EEF50570.1"/>
    </source>
</evidence>
<dbReference type="InterPro" id="IPR006685">
    <property type="entry name" value="MscS_channel_2nd"/>
</dbReference>
<feature type="transmembrane region" description="Helical" evidence="9">
    <location>
        <begin position="179"/>
        <end position="201"/>
    </location>
</feature>
<dbReference type="InterPro" id="IPR010920">
    <property type="entry name" value="LSM_dom_sf"/>
</dbReference>
<dbReference type="SUPFAM" id="SSF82861">
    <property type="entry name" value="Mechanosensitive channel protein MscS (YggB), transmembrane region"/>
    <property type="match status" value="1"/>
</dbReference>
<dbReference type="Gene3D" id="1.10.287.1260">
    <property type="match status" value="1"/>
</dbReference>
<dbReference type="InParanoid" id="B9RDW2"/>
<evidence type="ECO:0000256" key="5">
    <source>
        <dbReference type="ARBA" id="ARBA00023065"/>
    </source>
</evidence>
<sequence length="490" mass="53463">MARVRSSMLKSLYSSFSHTTKMHSFSSCMNPTRFADQSLLRSSYAFLNLDYQRKSKSSVNAYGKILSSDSSVATKFCNANSTLLNSCFRSTVPFSSVSSLSIHRSFSSSSGDKVDKPGEVSASSGSGDVGIDWIDKAKDTWQSAVDAMTTIGNKTKEVSDELIPYGQQFLDSHPYLNNVIVPVGYTCVGTILAWVVMPRLLRMFHKYSMQSPAALLSHSLFKEPIPYEKSFWGALEDPVRYLRQDGGTNYHSITVYSTGMGGSLSLLDKERVLTLDKVSSVGLFVLGLMALAEACGVAVQSILTVGGIGGVATAFAARDILGNVLSGVSMQFSKPFSLGDTIKAGSIEGQVVEMGLTTTMLLNAEKFPVIVPNSLFSSQVIVNKSRAQWRAMMSKIPVNIEDLNKIPQVSNDIKSMLKLNPKVFLGKEVPYCFLSRIESSFAELTIGCNLISMSKDELYSTEQDILLQSVRIIKEHGASLGSTWQDVTTR</sequence>
<keyword evidence="3 9" id="KW-0812">Transmembrane</keyword>
<evidence type="ECO:0000256" key="2">
    <source>
        <dbReference type="ARBA" id="ARBA00008017"/>
    </source>
</evidence>
<feature type="domain" description="Mechanosensitive ion channel MscS" evidence="10">
    <location>
        <begin position="319"/>
        <end position="386"/>
    </location>
</feature>
<organism evidence="11 12">
    <name type="scientific">Ricinus communis</name>
    <name type="common">Castor bean</name>
    <dbReference type="NCBI Taxonomy" id="3988"/>
    <lineage>
        <taxon>Eukaryota</taxon>
        <taxon>Viridiplantae</taxon>
        <taxon>Streptophyta</taxon>
        <taxon>Embryophyta</taxon>
        <taxon>Tracheophyta</taxon>
        <taxon>Spermatophyta</taxon>
        <taxon>Magnoliopsida</taxon>
        <taxon>eudicotyledons</taxon>
        <taxon>Gunneridae</taxon>
        <taxon>Pentapetalae</taxon>
        <taxon>rosids</taxon>
        <taxon>fabids</taxon>
        <taxon>Malpighiales</taxon>
        <taxon>Euphorbiaceae</taxon>
        <taxon>Acalyphoideae</taxon>
        <taxon>Acalypheae</taxon>
        <taxon>Ricinus</taxon>
    </lineage>
</organism>
<dbReference type="Proteomes" id="UP000008311">
    <property type="component" value="Unassembled WGS sequence"/>
</dbReference>
<dbReference type="PANTHER" id="PTHR30566:SF5">
    <property type="entry name" value="MECHANOSENSITIVE ION CHANNEL PROTEIN 1, MITOCHONDRIAL-RELATED"/>
    <property type="match status" value="1"/>
</dbReference>
<evidence type="ECO:0000256" key="9">
    <source>
        <dbReference type="SAM" id="Phobius"/>
    </source>
</evidence>
<proteinExistence type="inferred from homology"/>
<evidence type="ECO:0000313" key="12">
    <source>
        <dbReference type="Proteomes" id="UP000008311"/>
    </source>
</evidence>
<evidence type="ECO:0000256" key="3">
    <source>
        <dbReference type="ARBA" id="ARBA00022692"/>
    </source>
</evidence>
<reference evidence="12" key="1">
    <citation type="journal article" date="2010" name="Nat. Biotechnol.">
        <title>Draft genome sequence of the oilseed species Ricinus communis.</title>
        <authorList>
            <person name="Chan A.P."/>
            <person name="Crabtree J."/>
            <person name="Zhao Q."/>
            <person name="Lorenzi H."/>
            <person name="Orvis J."/>
            <person name="Puiu D."/>
            <person name="Melake-Berhan A."/>
            <person name="Jones K.M."/>
            <person name="Redman J."/>
            <person name="Chen G."/>
            <person name="Cahoon E.B."/>
            <person name="Gedil M."/>
            <person name="Stanke M."/>
            <person name="Haas B.J."/>
            <person name="Wortman J.R."/>
            <person name="Fraser-Liggett C.M."/>
            <person name="Ravel J."/>
            <person name="Rabinowicz P.D."/>
        </authorList>
    </citation>
    <scope>NUCLEOTIDE SEQUENCE [LARGE SCALE GENOMIC DNA]</scope>
    <source>
        <strain evidence="12">cv. Hale</strain>
    </source>
</reference>
<dbReference type="EMBL" id="EQ973775">
    <property type="protein sequence ID" value="EEF50570.1"/>
    <property type="molecule type" value="Genomic_DNA"/>
</dbReference>
<keyword evidence="7" id="KW-0407">Ion channel</keyword>
<dbReference type="GO" id="GO:0034599">
    <property type="term" value="P:cellular response to oxidative stress"/>
    <property type="evidence" value="ECO:0000318"/>
    <property type="project" value="GO_Central"/>
</dbReference>
<gene>
    <name evidence="11" type="ORF">RCOM_1616270</name>
</gene>
<evidence type="ECO:0000256" key="7">
    <source>
        <dbReference type="ARBA" id="ARBA00023303"/>
    </source>
</evidence>
<dbReference type="PANTHER" id="PTHR30566">
    <property type="entry name" value="YNAI-RELATED MECHANOSENSITIVE ION CHANNEL"/>
    <property type="match status" value="1"/>
</dbReference>
<dbReference type="AlphaFoldDB" id="B9RDW2"/>
<dbReference type="Pfam" id="PF00924">
    <property type="entry name" value="MS_channel_2nd"/>
    <property type="match status" value="1"/>
</dbReference>
<comment type="similarity">
    <text evidence="2">Belongs to the MscS (TC 1.A.23) family.</text>
</comment>
<dbReference type="GO" id="GO:0008381">
    <property type="term" value="F:mechanosensitive monoatomic ion channel activity"/>
    <property type="evidence" value="ECO:0000318"/>
    <property type="project" value="GO_Central"/>
</dbReference>
<keyword evidence="6 9" id="KW-0472">Membrane</keyword>
<evidence type="ECO:0000256" key="8">
    <source>
        <dbReference type="SAM" id="MobiDB-lite"/>
    </source>
</evidence>
<keyword evidence="5" id="KW-0406">Ion transport</keyword>
<dbReference type="InterPro" id="IPR011014">
    <property type="entry name" value="MscS_channel_TM-2"/>
</dbReference>
<feature type="region of interest" description="Disordered" evidence="8">
    <location>
        <begin position="106"/>
        <end position="125"/>
    </location>
</feature>
<evidence type="ECO:0000256" key="6">
    <source>
        <dbReference type="ARBA" id="ARBA00023136"/>
    </source>
</evidence>
<dbReference type="InterPro" id="IPR023408">
    <property type="entry name" value="MscS_beta-dom_sf"/>
</dbReference>
<dbReference type="FunCoup" id="B9RDW2">
    <property type="interactions" value="311"/>
</dbReference>
<protein>
    <recommendedName>
        <fullName evidence="10">Mechanosensitive ion channel MscS domain-containing protein</fullName>
    </recommendedName>
</protein>
<dbReference type="STRING" id="3988.B9RDW2"/>
<accession>B9RDW2</accession>
<evidence type="ECO:0000256" key="1">
    <source>
        <dbReference type="ARBA" id="ARBA00004141"/>
    </source>
</evidence>
<evidence type="ECO:0000256" key="4">
    <source>
        <dbReference type="ARBA" id="ARBA00022989"/>
    </source>
</evidence>
<keyword evidence="12" id="KW-1185">Reference proteome</keyword>
<name>B9RDW2_RICCO</name>
<evidence type="ECO:0000259" key="10">
    <source>
        <dbReference type="Pfam" id="PF00924"/>
    </source>
</evidence>
<keyword evidence="5" id="KW-0813">Transport</keyword>
<comment type="subcellular location">
    <subcellularLocation>
        <location evidence="1">Membrane</location>
        <topology evidence="1">Multi-pass membrane protein</topology>
    </subcellularLocation>
</comment>
<dbReference type="SUPFAM" id="SSF50182">
    <property type="entry name" value="Sm-like ribonucleoproteins"/>
    <property type="match status" value="1"/>
</dbReference>
<keyword evidence="4 9" id="KW-1133">Transmembrane helix</keyword>
<dbReference type="GO" id="GO:0016020">
    <property type="term" value="C:membrane"/>
    <property type="evidence" value="ECO:0007669"/>
    <property type="project" value="UniProtKB-SubCell"/>
</dbReference>
<dbReference type="eggNOG" id="ENOG502QRDM">
    <property type="taxonomic scope" value="Eukaryota"/>
</dbReference>
<dbReference type="GO" id="GO:0005739">
    <property type="term" value="C:mitochondrion"/>
    <property type="evidence" value="ECO:0000318"/>
    <property type="project" value="GO_Central"/>
</dbReference>